<dbReference type="Proteomes" id="UP001597326">
    <property type="component" value="Unassembled WGS sequence"/>
</dbReference>
<reference evidence="2" key="1">
    <citation type="journal article" date="2019" name="Int. J. Syst. Evol. Microbiol.">
        <title>The Global Catalogue of Microorganisms (GCM) 10K type strain sequencing project: providing services to taxonomists for standard genome sequencing and annotation.</title>
        <authorList>
            <consortium name="The Broad Institute Genomics Platform"/>
            <consortium name="The Broad Institute Genome Sequencing Center for Infectious Disease"/>
            <person name="Wu L."/>
            <person name="Ma J."/>
        </authorList>
    </citation>
    <scope>NUCLEOTIDE SEQUENCE [LARGE SCALE GENOMIC DNA]</scope>
    <source>
        <strain evidence="2">CAIM 431</strain>
    </source>
</reference>
<dbReference type="EMBL" id="JBHUFZ010000032">
    <property type="protein sequence ID" value="MFD1891228.1"/>
    <property type="molecule type" value="Genomic_DNA"/>
</dbReference>
<dbReference type="RefSeq" id="WP_343875478.1">
    <property type="nucleotide sequence ID" value="NZ_BAAAIX010000033.1"/>
</dbReference>
<comment type="caution">
    <text evidence="1">The sequence shown here is derived from an EMBL/GenBank/DDBJ whole genome shotgun (WGS) entry which is preliminary data.</text>
</comment>
<organism evidence="1 2">
    <name type="scientific">Luteococcus peritonei</name>
    <dbReference type="NCBI Taxonomy" id="88874"/>
    <lineage>
        <taxon>Bacteria</taxon>
        <taxon>Bacillati</taxon>
        <taxon>Actinomycetota</taxon>
        <taxon>Actinomycetes</taxon>
        <taxon>Propionibacteriales</taxon>
        <taxon>Propionibacteriaceae</taxon>
        <taxon>Luteococcus</taxon>
    </lineage>
</organism>
<evidence type="ECO:0000313" key="1">
    <source>
        <dbReference type="EMBL" id="MFD1891228.1"/>
    </source>
</evidence>
<sequence>MDTKRLAEVTGRTLEQWTAELDALGCQEEDHATTARRIPAMLPNGVENKGWWAQSVTVEYEKAIGRRVVGQTCEGDFQLSVSRSFHGSRDEAIAAWQRVVQDMSEVDGVALATEPAITRTEKWCRWRVRLADGSRVVAQCYDKPTPDGTARAAFSVTHEKLADAEAVEHWRAVWKPLLGRM</sequence>
<name>A0ABW4S0M5_9ACTN</name>
<evidence type="ECO:0008006" key="3">
    <source>
        <dbReference type="Google" id="ProtNLM"/>
    </source>
</evidence>
<gene>
    <name evidence="1" type="ORF">ACFSCS_13705</name>
</gene>
<evidence type="ECO:0000313" key="2">
    <source>
        <dbReference type="Proteomes" id="UP001597326"/>
    </source>
</evidence>
<protein>
    <recommendedName>
        <fullName evidence="3">DUF4287 domain-containing protein</fullName>
    </recommendedName>
</protein>
<keyword evidence="2" id="KW-1185">Reference proteome</keyword>
<proteinExistence type="predicted"/>
<accession>A0ABW4S0M5</accession>